<feature type="transmembrane region" description="Helical" evidence="8">
    <location>
        <begin position="404"/>
        <end position="429"/>
    </location>
</feature>
<evidence type="ECO:0000313" key="10">
    <source>
        <dbReference type="WBParaSite" id="nRc.2.0.1.t27343-RA"/>
    </source>
</evidence>
<feature type="transmembrane region" description="Helical" evidence="8">
    <location>
        <begin position="372"/>
        <end position="392"/>
    </location>
</feature>
<dbReference type="WBParaSite" id="nRc.2.0.1.t27343-RA">
    <property type="protein sequence ID" value="nRc.2.0.1.t27343-RA"/>
    <property type="gene ID" value="nRc.2.0.1.g27343"/>
</dbReference>
<feature type="compositionally biased region" description="Basic and acidic residues" evidence="7">
    <location>
        <begin position="263"/>
        <end position="291"/>
    </location>
</feature>
<feature type="transmembrane region" description="Helical" evidence="8">
    <location>
        <begin position="441"/>
        <end position="457"/>
    </location>
</feature>
<dbReference type="PANTHER" id="PTHR16950">
    <property type="entry name" value="ZINC TRANSPORTER SLC39A7 HISTIDINE-RICH MEMBRANE PROTEIN KE4"/>
    <property type="match status" value="1"/>
</dbReference>
<feature type="compositionally biased region" description="Low complexity" evidence="7">
    <location>
        <begin position="201"/>
        <end position="211"/>
    </location>
</feature>
<dbReference type="OMA" id="IWLHSIG"/>
<dbReference type="GO" id="GO:0006882">
    <property type="term" value="P:intracellular zinc ion homeostasis"/>
    <property type="evidence" value="ECO:0007669"/>
    <property type="project" value="TreeGrafter"/>
</dbReference>
<evidence type="ECO:0000256" key="6">
    <source>
        <dbReference type="ARBA" id="ARBA00038485"/>
    </source>
</evidence>
<reference evidence="10" key="1">
    <citation type="submission" date="2022-11" db="UniProtKB">
        <authorList>
            <consortium name="WormBaseParasite"/>
        </authorList>
    </citation>
    <scope>IDENTIFICATION</scope>
</reference>
<evidence type="ECO:0000313" key="9">
    <source>
        <dbReference type="Proteomes" id="UP000887565"/>
    </source>
</evidence>
<dbReference type="GO" id="GO:0016020">
    <property type="term" value="C:membrane"/>
    <property type="evidence" value="ECO:0007669"/>
    <property type="project" value="UniProtKB-SubCell"/>
</dbReference>
<evidence type="ECO:0000256" key="1">
    <source>
        <dbReference type="ARBA" id="ARBA00004141"/>
    </source>
</evidence>
<evidence type="ECO:0000256" key="5">
    <source>
        <dbReference type="ARBA" id="ARBA00023136"/>
    </source>
</evidence>
<keyword evidence="4 8" id="KW-1133">Transmembrane helix</keyword>
<keyword evidence="5 8" id="KW-0472">Membrane</keyword>
<dbReference type="Pfam" id="PF02535">
    <property type="entry name" value="Zip"/>
    <property type="match status" value="1"/>
</dbReference>
<feature type="compositionally biased region" description="Basic residues" evidence="7">
    <location>
        <begin position="252"/>
        <end position="262"/>
    </location>
</feature>
<dbReference type="AlphaFoldDB" id="A0A915JMK7"/>
<comment type="subcellular location">
    <subcellularLocation>
        <location evidence="1">Membrane</location>
        <topology evidence="1">Multi-pass membrane protein</topology>
    </subcellularLocation>
</comment>
<dbReference type="InterPro" id="IPR003689">
    <property type="entry name" value="ZIP"/>
</dbReference>
<comment type="similarity">
    <text evidence="6">Belongs to the ZIP transporter (TC 2.A.5) family. KE4/Catsup subfamily.</text>
</comment>
<dbReference type="PANTHER" id="PTHR16950:SF25">
    <property type="entry name" value="ZINC TRANSPORTER SLC39A7"/>
    <property type="match status" value="1"/>
</dbReference>
<evidence type="ECO:0000256" key="2">
    <source>
        <dbReference type="ARBA" id="ARBA00022448"/>
    </source>
</evidence>
<sequence>MIRMTSYFIVNLFENEIAMLKTLIFVTLHFTLALCQHSHSHGHAKDRTSHPSKEANHCKSRFIRQKWIFCFYEQSYIQNMGSTILISAAPFFILFFIPSASANSPFLKVLLGFASGGLLGDALLHLIPHALEANKENSLDNHSDHHGHSHEGHGHSHGPGHEHNMAVGFYVLMGITIFLIIDKFVRLVNSGGHGHTHSHGGKFSSFKSDATTAKKKSSHKHHNSDKDEYSSENEEIDAPKTRSNAENMELRQRKKTSSTSRSPKKEKARVEKESKTSREKVADRSSNDDSHQQTATMETHAEHQEGVKVTAYLNLAADFTHNLTDGLAIGASYMAGNVVGLITTATVLVHEVPHEIGDFAILIQSGCSRKNAILLQLLTALGALLGCCISLCTSDPEGVAMAAASSWVLPFTAGGFVYIATVSIIPVLLESQGVWQSVKEIVAMLIGIFMMILVAKLE</sequence>
<organism evidence="9 10">
    <name type="scientific">Romanomermis culicivorax</name>
    <name type="common">Nematode worm</name>
    <dbReference type="NCBI Taxonomy" id="13658"/>
    <lineage>
        <taxon>Eukaryota</taxon>
        <taxon>Metazoa</taxon>
        <taxon>Ecdysozoa</taxon>
        <taxon>Nematoda</taxon>
        <taxon>Enoplea</taxon>
        <taxon>Dorylaimia</taxon>
        <taxon>Mermithida</taxon>
        <taxon>Mermithoidea</taxon>
        <taxon>Mermithidae</taxon>
        <taxon>Romanomermis</taxon>
    </lineage>
</organism>
<keyword evidence="3 8" id="KW-0812">Transmembrane</keyword>
<evidence type="ECO:0000256" key="8">
    <source>
        <dbReference type="SAM" id="Phobius"/>
    </source>
</evidence>
<keyword evidence="2" id="KW-0813">Transport</keyword>
<feature type="transmembrane region" description="Helical" evidence="8">
    <location>
        <begin position="109"/>
        <end position="131"/>
    </location>
</feature>
<feature type="transmembrane region" description="Helical" evidence="8">
    <location>
        <begin position="167"/>
        <end position="185"/>
    </location>
</feature>
<feature type="region of interest" description="Disordered" evidence="7">
    <location>
        <begin position="137"/>
        <end position="160"/>
    </location>
</feature>
<feature type="transmembrane region" description="Helical" evidence="8">
    <location>
        <begin position="76"/>
        <end position="97"/>
    </location>
</feature>
<evidence type="ECO:0000256" key="4">
    <source>
        <dbReference type="ARBA" id="ARBA00022989"/>
    </source>
</evidence>
<accession>A0A915JMK7</accession>
<keyword evidence="9" id="KW-1185">Reference proteome</keyword>
<proteinExistence type="inferred from homology"/>
<dbReference type="GO" id="GO:0005385">
    <property type="term" value="F:zinc ion transmembrane transporter activity"/>
    <property type="evidence" value="ECO:0007669"/>
    <property type="project" value="TreeGrafter"/>
</dbReference>
<feature type="region of interest" description="Disordered" evidence="7">
    <location>
        <begin position="192"/>
        <end position="303"/>
    </location>
</feature>
<evidence type="ECO:0000256" key="7">
    <source>
        <dbReference type="SAM" id="MobiDB-lite"/>
    </source>
</evidence>
<protein>
    <submittedName>
        <fullName evidence="10">Uncharacterized protein</fullName>
    </submittedName>
</protein>
<evidence type="ECO:0000256" key="3">
    <source>
        <dbReference type="ARBA" id="ARBA00022692"/>
    </source>
</evidence>
<dbReference type="Proteomes" id="UP000887565">
    <property type="component" value="Unplaced"/>
</dbReference>
<name>A0A915JMK7_ROMCU</name>
<feature type="compositionally biased region" description="Basic residues" evidence="7">
    <location>
        <begin position="213"/>
        <end position="223"/>
    </location>
</feature>